<dbReference type="Pfam" id="PF01546">
    <property type="entry name" value="Peptidase_M20"/>
    <property type="match status" value="1"/>
</dbReference>
<keyword evidence="2" id="KW-0479">Metal-binding</keyword>
<gene>
    <name evidence="5" type="ORF">IMF26_03515</name>
</gene>
<dbReference type="SUPFAM" id="SSF53187">
    <property type="entry name" value="Zn-dependent exopeptidases"/>
    <property type="match status" value="1"/>
</dbReference>
<keyword evidence="3" id="KW-0378">Hydrolase</keyword>
<dbReference type="Gene3D" id="3.40.630.10">
    <property type="entry name" value="Zn peptidases"/>
    <property type="match status" value="1"/>
</dbReference>
<reference evidence="5" key="2">
    <citation type="journal article" date="2023" name="Biology">
        <title>Prokaryotic Life Associated with Coal-Fire Gas Vents Revealed by Metagenomics.</title>
        <authorList>
            <person name="Kadnikov V.V."/>
            <person name="Mardanov A.V."/>
            <person name="Beletsky A.V."/>
            <person name="Karnachuk O.V."/>
            <person name="Ravin N.V."/>
        </authorList>
    </citation>
    <scope>NUCLEOTIDE SEQUENCE</scope>
    <source>
        <strain evidence="5">Bu02</strain>
    </source>
</reference>
<dbReference type="PANTHER" id="PTHR43270:SF12">
    <property type="entry name" value="SUCCINYL-DIAMINOPIMELATE DESUCCINYLASE"/>
    <property type="match status" value="1"/>
</dbReference>
<protein>
    <submittedName>
        <fullName evidence="5">Dipeptidase</fullName>
    </submittedName>
</protein>
<evidence type="ECO:0000313" key="5">
    <source>
        <dbReference type="EMBL" id="QUL99146.1"/>
    </source>
</evidence>
<reference evidence="5" key="1">
    <citation type="submission" date="2020-10" db="EMBL/GenBank/DDBJ databases">
        <authorList>
            <person name="Kadnikov V."/>
            <person name="Beletsky A.V."/>
            <person name="Mardanov A.V."/>
            <person name="Karnachuk O.V."/>
            <person name="Ravin N.V."/>
        </authorList>
    </citation>
    <scope>NUCLEOTIDE SEQUENCE</scope>
    <source>
        <strain evidence="5">Bu02</strain>
    </source>
</reference>
<organism evidence="5">
    <name type="scientific">Candidatus Fermentithermobacillus carboniphilus</name>
    <dbReference type="NCBI Taxonomy" id="3085328"/>
    <lineage>
        <taxon>Bacteria</taxon>
        <taxon>Bacillati</taxon>
        <taxon>Bacillota</taxon>
        <taxon>Candidatus Fermentithermobacillia</taxon>
        <taxon>Candidatus Fermentithermobacillales</taxon>
        <taxon>Candidatus Fermentithermobacillaceae</taxon>
        <taxon>Candidatus Fermentithermobacillus</taxon>
    </lineage>
</organism>
<dbReference type="Pfam" id="PF07687">
    <property type="entry name" value="M20_dimer"/>
    <property type="match status" value="1"/>
</dbReference>
<evidence type="ECO:0000256" key="3">
    <source>
        <dbReference type="ARBA" id="ARBA00022801"/>
    </source>
</evidence>
<evidence type="ECO:0000256" key="1">
    <source>
        <dbReference type="ARBA" id="ARBA00022670"/>
    </source>
</evidence>
<dbReference type="NCBIfam" id="NF006053">
    <property type="entry name" value="PRK08201.1"/>
    <property type="match status" value="1"/>
</dbReference>
<dbReference type="GO" id="GO:0006508">
    <property type="term" value="P:proteolysis"/>
    <property type="evidence" value="ECO:0007669"/>
    <property type="project" value="UniProtKB-KW"/>
</dbReference>
<feature type="domain" description="Peptidase M20 dimerisation" evidence="4">
    <location>
        <begin position="187"/>
        <end position="344"/>
    </location>
</feature>
<dbReference type="InterPro" id="IPR002933">
    <property type="entry name" value="Peptidase_M20"/>
</dbReference>
<name>A0AAT9LDB9_9FIRM</name>
<dbReference type="AlphaFoldDB" id="A0AAT9LDB9"/>
<dbReference type="NCBIfam" id="NF006579">
    <property type="entry name" value="PRK09104.1"/>
    <property type="match status" value="1"/>
</dbReference>
<dbReference type="GO" id="GO:0046872">
    <property type="term" value="F:metal ion binding"/>
    <property type="evidence" value="ECO:0007669"/>
    <property type="project" value="UniProtKB-KW"/>
</dbReference>
<sequence>MGYIEEFLEFLSIPSVSALPEHKDDMMKAAQWLKMRMIRAGIKEVEVIPTRGHPVVFGKAEAQTGKKDKVPTVLIYGHYDTQPPDPLNEWQSPPFKPEIRDGKIYARGAADDKGGVFPAIVAAEEEIKAGTLPVNLKFLFEGEEEIGSPNLKDLLVEKKNLLACDLVVSVDGGMYSKDIPSLTTGCRGLAAIQVDVQGPRTDVHSGGHGGAINNPVNALAEILASMKDRDGRILVEGFYDSVRPLSEKERKAFSEVPFDAEAYRQSVGVPSLFGEPEFNLLERMWARPTLDANGFWGGFQGEGIKTIIPAKASCKITCRLVPDQEPETIARLLEEHVKKHSPKGVSVTVTVFPGNSKPYVIPEDQPPLAVLSRVLEKLFGRKPVTVRLGGTLPIARAFLDTLGTYLYFFAMSSPDENAHGPNEFFRIEEFERLREGLHMLWKELAQSGT</sequence>
<evidence type="ECO:0000259" key="4">
    <source>
        <dbReference type="Pfam" id="PF07687"/>
    </source>
</evidence>
<dbReference type="PANTHER" id="PTHR43270">
    <property type="entry name" value="BETA-ALA-HIS DIPEPTIDASE"/>
    <property type="match status" value="1"/>
</dbReference>
<proteinExistence type="predicted"/>
<dbReference type="GO" id="GO:0008233">
    <property type="term" value="F:peptidase activity"/>
    <property type="evidence" value="ECO:0007669"/>
    <property type="project" value="UniProtKB-KW"/>
</dbReference>
<dbReference type="InterPro" id="IPR011650">
    <property type="entry name" value="Peptidase_M20_dimer"/>
</dbReference>
<dbReference type="Gene3D" id="3.30.70.360">
    <property type="match status" value="1"/>
</dbReference>
<dbReference type="InterPro" id="IPR051458">
    <property type="entry name" value="Cyt/Met_Dipeptidase"/>
</dbReference>
<dbReference type="KEGG" id="fcz:IMF26_03515"/>
<dbReference type="EMBL" id="CP062796">
    <property type="protein sequence ID" value="QUL99146.1"/>
    <property type="molecule type" value="Genomic_DNA"/>
</dbReference>
<keyword evidence="1" id="KW-0645">Protease</keyword>
<accession>A0AAT9LDB9</accession>
<evidence type="ECO:0000256" key="2">
    <source>
        <dbReference type="ARBA" id="ARBA00022723"/>
    </source>
</evidence>